<evidence type="ECO:0000256" key="5">
    <source>
        <dbReference type="SAM" id="MobiDB-lite"/>
    </source>
</evidence>
<feature type="compositionally biased region" description="Low complexity" evidence="5">
    <location>
        <begin position="303"/>
        <end position="330"/>
    </location>
</feature>
<keyword evidence="3" id="KW-0804">Transcription</keyword>
<feature type="region of interest" description="Disordered" evidence="5">
    <location>
        <begin position="271"/>
        <end position="349"/>
    </location>
</feature>
<evidence type="ECO:0000256" key="3">
    <source>
        <dbReference type="ARBA" id="ARBA00023163"/>
    </source>
</evidence>
<dbReference type="EnsemblPlants" id="Pp3c14_23520V3.15">
    <property type="protein sequence ID" value="Pp3c14_23520V3.15"/>
    <property type="gene ID" value="Pp3c14_23520"/>
</dbReference>
<reference evidence="7" key="3">
    <citation type="submission" date="2020-12" db="UniProtKB">
        <authorList>
            <consortium name="EnsemblPlants"/>
        </authorList>
    </citation>
    <scope>IDENTIFICATION</scope>
</reference>
<dbReference type="InterPro" id="IPR044273">
    <property type="entry name" value="PIF3-like"/>
</dbReference>
<dbReference type="Gramene" id="Pp3c14_23520V3.13">
    <property type="protein sequence ID" value="Pp3c14_23520V3.13"/>
    <property type="gene ID" value="Pp3c14_23520"/>
</dbReference>
<protein>
    <recommendedName>
        <fullName evidence="6">BHLH domain-containing protein</fullName>
    </recommendedName>
</protein>
<dbReference type="Gramene" id="Pp3c14_23520V3.14">
    <property type="protein sequence ID" value="Pp3c14_23520V3.14"/>
    <property type="gene ID" value="Pp3c14_23520"/>
</dbReference>
<gene>
    <name evidence="7" type="primary">LOC112291418</name>
</gene>
<feature type="region of interest" description="Disordered" evidence="5">
    <location>
        <begin position="499"/>
        <end position="579"/>
    </location>
</feature>
<dbReference type="EnsemblPlants" id="Pp3c14_23520V3.12">
    <property type="protein sequence ID" value="Pp3c14_23520V3.12"/>
    <property type="gene ID" value="Pp3c14_23520"/>
</dbReference>
<feature type="compositionally biased region" description="Polar residues" evidence="5">
    <location>
        <begin position="290"/>
        <end position="302"/>
    </location>
</feature>
<dbReference type="GO" id="GO:0010017">
    <property type="term" value="P:red or far-red light signaling pathway"/>
    <property type="evidence" value="ECO:0000318"/>
    <property type="project" value="GO_Central"/>
</dbReference>
<feature type="compositionally biased region" description="Basic and acidic residues" evidence="5">
    <location>
        <begin position="563"/>
        <end position="579"/>
    </location>
</feature>
<evidence type="ECO:0000313" key="7">
    <source>
        <dbReference type="EnsemblPlants" id="Pp3c14_23520V3.14"/>
    </source>
</evidence>
<reference evidence="7 8" key="2">
    <citation type="journal article" date="2018" name="Plant J.">
        <title>The Physcomitrella patens chromosome-scale assembly reveals moss genome structure and evolution.</title>
        <authorList>
            <person name="Lang D."/>
            <person name="Ullrich K.K."/>
            <person name="Murat F."/>
            <person name="Fuchs J."/>
            <person name="Jenkins J."/>
            <person name="Haas F.B."/>
            <person name="Piednoel M."/>
            <person name="Gundlach H."/>
            <person name="Van Bel M."/>
            <person name="Meyberg R."/>
            <person name="Vives C."/>
            <person name="Morata J."/>
            <person name="Symeonidi A."/>
            <person name="Hiss M."/>
            <person name="Muchero W."/>
            <person name="Kamisugi Y."/>
            <person name="Saleh O."/>
            <person name="Blanc G."/>
            <person name="Decker E.L."/>
            <person name="van Gessel N."/>
            <person name="Grimwood J."/>
            <person name="Hayes R.D."/>
            <person name="Graham S.W."/>
            <person name="Gunter L.E."/>
            <person name="McDaniel S.F."/>
            <person name="Hoernstein S.N.W."/>
            <person name="Larsson A."/>
            <person name="Li F.W."/>
            <person name="Perroud P.F."/>
            <person name="Phillips J."/>
            <person name="Ranjan P."/>
            <person name="Rokshar D.S."/>
            <person name="Rothfels C.J."/>
            <person name="Schneider L."/>
            <person name="Shu S."/>
            <person name="Stevenson D.W."/>
            <person name="Thummler F."/>
            <person name="Tillich M."/>
            <person name="Villarreal Aguilar J.C."/>
            <person name="Widiez T."/>
            <person name="Wong G.K."/>
            <person name="Wymore A."/>
            <person name="Zhang Y."/>
            <person name="Zimmer A.D."/>
            <person name="Quatrano R.S."/>
            <person name="Mayer K.F.X."/>
            <person name="Goodstein D."/>
            <person name="Casacuberta J.M."/>
            <person name="Vandepoele K."/>
            <person name="Reski R."/>
            <person name="Cuming A.C."/>
            <person name="Tuskan G.A."/>
            <person name="Maumus F."/>
            <person name="Salse J."/>
            <person name="Schmutz J."/>
            <person name="Rensing S.A."/>
        </authorList>
    </citation>
    <scope>NUCLEOTIDE SEQUENCE [LARGE SCALE GENOMIC DNA]</scope>
    <source>
        <strain evidence="7 8">cv. Gransden 2004</strain>
    </source>
</reference>
<feature type="region of interest" description="Disordered" evidence="5">
    <location>
        <begin position="128"/>
        <end position="172"/>
    </location>
</feature>
<evidence type="ECO:0000256" key="4">
    <source>
        <dbReference type="ARBA" id="ARBA00023242"/>
    </source>
</evidence>
<dbReference type="PROSITE" id="PS50888">
    <property type="entry name" value="BHLH"/>
    <property type="match status" value="1"/>
</dbReference>
<dbReference type="Gramene" id="Pp3c14_23520V3.15">
    <property type="protein sequence ID" value="Pp3c14_23520V3.15"/>
    <property type="gene ID" value="Pp3c14_23520"/>
</dbReference>
<dbReference type="KEGG" id="ppp:112291418"/>
<proteinExistence type="predicted"/>
<dbReference type="Gramene" id="Pp3c14_23520V3.11">
    <property type="protein sequence ID" value="Pp3c14_23520V3.11"/>
    <property type="gene ID" value="Pp3c14_23520"/>
</dbReference>
<dbReference type="EnsemblPlants" id="Pp3c14_23520V3.13">
    <property type="protein sequence ID" value="Pp3c14_23520V3.13"/>
    <property type="gene ID" value="Pp3c14_23520"/>
</dbReference>
<feature type="compositionally biased region" description="Acidic residues" evidence="5">
    <location>
        <begin position="530"/>
        <end position="543"/>
    </location>
</feature>
<dbReference type="Pfam" id="PF00010">
    <property type="entry name" value="HLH"/>
    <property type="match status" value="1"/>
</dbReference>
<dbReference type="GO" id="GO:0003700">
    <property type="term" value="F:DNA-binding transcription factor activity"/>
    <property type="evidence" value="ECO:0000318"/>
    <property type="project" value="GO_Central"/>
</dbReference>
<dbReference type="SMART" id="SM00353">
    <property type="entry name" value="HLH"/>
    <property type="match status" value="1"/>
</dbReference>
<dbReference type="InterPro" id="IPR036638">
    <property type="entry name" value="HLH_DNA-bd_sf"/>
</dbReference>
<dbReference type="Proteomes" id="UP000006727">
    <property type="component" value="Chromosome 14"/>
</dbReference>
<dbReference type="FunFam" id="4.10.280.10:FF:000004">
    <property type="entry name" value="Basic helix-loop-helix transcription factor"/>
    <property type="match status" value="1"/>
</dbReference>
<dbReference type="GO" id="GO:0005634">
    <property type="term" value="C:nucleus"/>
    <property type="evidence" value="ECO:0000318"/>
    <property type="project" value="GO_Central"/>
</dbReference>
<comment type="subcellular location">
    <subcellularLocation>
        <location evidence="1">Nucleus</location>
    </subcellularLocation>
</comment>
<dbReference type="EnsemblPlants" id="Pp3c14_23520V3.14">
    <property type="protein sequence ID" value="Pp3c14_23520V3.14"/>
    <property type="gene ID" value="Pp3c14_23520"/>
</dbReference>
<sequence>MNERERERGEGGKEGGRRRGVVICDDGSLSSWSRLFISCRTMSLCVPEWDRNNDMLDVVIPSNDFHGPVNWKGEDVRSMKIHFSQLALAPVPDQDTLGVGWNDNEHVGMHGQGCKGNKSQWDVNYSSGWNSGQETEDGVTPCKPDTPKTGASPEAVANETATEPHPPHNIDVDSDEMVSWLQYPLDDTLERNYCSDFFGELPDANTQLLKESFAHGSTKISPRISFSGASGLDGGSNRGTTADAAMLLGAGRAAGFFPQAGVEAFSKVRTIHSPQQHSSLPRWPQPHNPNSPNGSSECATSYLTSAKVSTSTSASPSSPMLPPRMLLGSPIPNSSNTPQASRPGSMNFSHFSRPAAMVKANLHSLAGMNCTPPPCGRFKQQQGLPGCRPIIEACTSTESSIAESTTTGQGPLVSHQEVKTQPAVLEREQINNVEESRWPSAPGLSPTKDRDCVVSGGDCKSLTPDQETCRLSGVTNGAVLASSEKGASHCTQHLDIQEPTITSSSGRYATSAEPPKEPVTGTKRKSSEREEPECQSEDMEDESVDTKQKPATTGRVSTTKRSRAAEVHNQSERRRRDRINEKMRALQELIPNSNKTDKASMLDEAIEYLKMLQLQLQMMSIRTGMTLPPMVMPPGLQHMQMPQMGAIPSMGMVQMGLGMGMMDMAAQGRAVMSMQSHAGPSLNGNMASTSSMIDPHDLRYQQPGDMDFNTYTAHQHQSMPMTQALNTDKYNAYMLQQHQFILQQQQQHLHQQPQQHHQQAPNMSGVPPH</sequence>
<evidence type="ECO:0000259" key="6">
    <source>
        <dbReference type="PROSITE" id="PS50888"/>
    </source>
</evidence>
<feature type="compositionally biased region" description="Polar residues" evidence="5">
    <location>
        <begin position="549"/>
        <end position="559"/>
    </location>
</feature>
<dbReference type="CDD" id="cd11445">
    <property type="entry name" value="bHLH_AtPIF_like"/>
    <property type="match status" value="1"/>
</dbReference>
<feature type="compositionally biased region" description="Basic and acidic residues" evidence="5">
    <location>
        <begin position="1"/>
        <end position="17"/>
    </location>
</feature>
<dbReference type="EnsemblPlants" id="Pp3c14_23520V3.11">
    <property type="protein sequence ID" value="Pp3c14_23520V3.11"/>
    <property type="gene ID" value="Pp3c14_23520"/>
</dbReference>
<dbReference type="InterPro" id="IPR011598">
    <property type="entry name" value="bHLH_dom"/>
</dbReference>
<dbReference type="OrthoDB" id="690068at2759"/>
<keyword evidence="8" id="KW-1185">Reference proteome</keyword>
<dbReference type="PANTHER" id="PTHR46807:SF1">
    <property type="entry name" value="TRANSCRIPTION FACTOR PIF3"/>
    <property type="match status" value="1"/>
</dbReference>
<dbReference type="AlphaFoldDB" id="A0A7I4AX02"/>
<feature type="compositionally biased region" description="Polar residues" evidence="5">
    <location>
        <begin position="499"/>
        <end position="508"/>
    </location>
</feature>
<feature type="region of interest" description="Disordered" evidence="5">
    <location>
        <begin position="1"/>
        <end position="20"/>
    </location>
</feature>
<evidence type="ECO:0000256" key="1">
    <source>
        <dbReference type="ARBA" id="ARBA00004123"/>
    </source>
</evidence>
<keyword evidence="2" id="KW-0805">Transcription regulation</keyword>
<dbReference type="GO" id="GO:0046983">
    <property type="term" value="F:protein dimerization activity"/>
    <property type="evidence" value="ECO:0007669"/>
    <property type="project" value="InterPro"/>
</dbReference>
<feature type="region of interest" description="Disordered" evidence="5">
    <location>
        <begin position="433"/>
        <end position="453"/>
    </location>
</feature>
<feature type="domain" description="BHLH" evidence="6">
    <location>
        <begin position="563"/>
        <end position="612"/>
    </location>
</feature>
<feature type="compositionally biased region" description="Low complexity" evidence="5">
    <location>
        <begin position="744"/>
        <end position="759"/>
    </location>
</feature>
<dbReference type="Gene3D" id="4.10.280.10">
    <property type="entry name" value="Helix-loop-helix DNA-binding domain"/>
    <property type="match status" value="1"/>
</dbReference>
<name>A0A7I4AX02_PHYPA</name>
<dbReference type="Gramene" id="Pp3c14_23520V3.12">
    <property type="protein sequence ID" value="Pp3c14_23520V3.12"/>
    <property type="gene ID" value="Pp3c14_23520"/>
</dbReference>
<evidence type="ECO:0000256" key="2">
    <source>
        <dbReference type="ARBA" id="ARBA00023015"/>
    </source>
</evidence>
<dbReference type="InterPro" id="IPR047265">
    <property type="entry name" value="PIF1-like_bHLH"/>
</dbReference>
<feature type="compositionally biased region" description="Polar residues" evidence="5">
    <location>
        <begin position="331"/>
        <end position="349"/>
    </location>
</feature>
<dbReference type="RefSeq" id="XP_024394542.1">
    <property type="nucleotide sequence ID" value="XM_024538774.2"/>
</dbReference>
<accession>A0A7I4AX02</accession>
<feature type="region of interest" description="Disordered" evidence="5">
    <location>
        <begin position="744"/>
        <end position="769"/>
    </location>
</feature>
<dbReference type="SUPFAM" id="SSF47459">
    <property type="entry name" value="HLH, helix-loop-helix DNA-binding domain"/>
    <property type="match status" value="1"/>
</dbReference>
<evidence type="ECO:0000313" key="8">
    <source>
        <dbReference type="Proteomes" id="UP000006727"/>
    </source>
</evidence>
<organism evidence="7 8">
    <name type="scientific">Physcomitrium patens</name>
    <name type="common">Spreading-leaved earth moss</name>
    <name type="synonym">Physcomitrella patens</name>
    <dbReference type="NCBI Taxonomy" id="3218"/>
    <lineage>
        <taxon>Eukaryota</taxon>
        <taxon>Viridiplantae</taxon>
        <taxon>Streptophyta</taxon>
        <taxon>Embryophyta</taxon>
        <taxon>Bryophyta</taxon>
        <taxon>Bryophytina</taxon>
        <taxon>Bryopsida</taxon>
        <taxon>Funariidae</taxon>
        <taxon>Funariales</taxon>
        <taxon>Funariaceae</taxon>
        <taxon>Physcomitrium</taxon>
    </lineage>
</organism>
<dbReference type="RefSeq" id="XP_024394541.1">
    <property type="nucleotide sequence ID" value="XM_024538773.2"/>
</dbReference>
<reference evidence="7 8" key="1">
    <citation type="journal article" date="2008" name="Science">
        <title>The Physcomitrella genome reveals evolutionary insights into the conquest of land by plants.</title>
        <authorList>
            <person name="Rensing S."/>
            <person name="Lang D."/>
            <person name="Zimmer A."/>
            <person name="Terry A."/>
            <person name="Salamov A."/>
            <person name="Shapiro H."/>
            <person name="Nishiyama T."/>
            <person name="Perroud P.-F."/>
            <person name="Lindquist E."/>
            <person name="Kamisugi Y."/>
            <person name="Tanahashi T."/>
            <person name="Sakakibara K."/>
            <person name="Fujita T."/>
            <person name="Oishi K."/>
            <person name="Shin-I T."/>
            <person name="Kuroki Y."/>
            <person name="Toyoda A."/>
            <person name="Suzuki Y."/>
            <person name="Hashimoto A."/>
            <person name="Yamaguchi K."/>
            <person name="Sugano A."/>
            <person name="Kohara Y."/>
            <person name="Fujiyama A."/>
            <person name="Anterola A."/>
            <person name="Aoki S."/>
            <person name="Ashton N."/>
            <person name="Barbazuk W.B."/>
            <person name="Barker E."/>
            <person name="Bennetzen J."/>
            <person name="Bezanilla M."/>
            <person name="Blankenship R."/>
            <person name="Cho S.H."/>
            <person name="Dutcher S."/>
            <person name="Estelle M."/>
            <person name="Fawcett J.A."/>
            <person name="Gundlach H."/>
            <person name="Hanada K."/>
            <person name="Heyl A."/>
            <person name="Hicks K.A."/>
            <person name="Hugh J."/>
            <person name="Lohr M."/>
            <person name="Mayer K."/>
            <person name="Melkozernov A."/>
            <person name="Murata T."/>
            <person name="Nelson D."/>
            <person name="Pils B."/>
            <person name="Prigge M."/>
            <person name="Reiss B."/>
            <person name="Renner T."/>
            <person name="Rombauts S."/>
            <person name="Rushton P."/>
            <person name="Sanderfoot A."/>
            <person name="Schween G."/>
            <person name="Shiu S.-H."/>
            <person name="Stueber K."/>
            <person name="Theodoulou F.L."/>
            <person name="Tu H."/>
            <person name="Van de Peer Y."/>
            <person name="Verrier P.J."/>
            <person name="Waters E."/>
            <person name="Wood A."/>
            <person name="Yang L."/>
            <person name="Cove D."/>
            <person name="Cuming A."/>
            <person name="Hasebe M."/>
            <person name="Lucas S."/>
            <person name="Mishler D.B."/>
            <person name="Reski R."/>
            <person name="Grigoriev I."/>
            <person name="Quatrano R.S."/>
            <person name="Boore J.L."/>
        </authorList>
    </citation>
    <scope>NUCLEOTIDE SEQUENCE [LARGE SCALE GENOMIC DNA]</scope>
    <source>
        <strain evidence="7 8">cv. Gransden 2004</strain>
    </source>
</reference>
<dbReference type="GO" id="GO:0000976">
    <property type="term" value="F:transcription cis-regulatory region binding"/>
    <property type="evidence" value="ECO:0000318"/>
    <property type="project" value="GO_Central"/>
</dbReference>
<dbReference type="PANTHER" id="PTHR46807">
    <property type="entry name" value="TRANSCRIPTION FACTOR PIF3"/>
    <property type="match status" value="1"/>
</dbReference>
<dbReference type="EMBL" id="ABEU02000014">
    <property type="status" value="NOT_ANNOTATED_CDS"/>
    <property type="molecule type" value="Genomic_DNA"/>
</dbReference>
<dbReference type="GeneID" id="112291418"/>
<keyword evidence="4" id="KW-0539">Nucleus</keyword>